<name>A0A1G7BDS1_9GAMM</name>
<dbReference type="Proteomes" id="UP000182413">
    <property type="component" value="Unassembled WGS sequence"/>
</dbReference>
<dbReference type="EMBL" id="FNAE01000002">
    <property type="protein sequence ID" value="SDE25171.1"/>
    <property type="molecule type" value="Genomic_DNA"/>
</dbReference>
<dbReference type="InterPro" id="IPR027367">
    <property type="entry name" value="Gly-zipper_YMGG"/>
</dbReference>
<dbReference type="Proteomes" id="UP001278050">
    <property type="component" value="Unassembled WGS sequence"/>
</dbReference>
<evidence type="ECO:0000313" key="4">
    <source>
        <dbReference type="Proteomes" id="UP000182413"/>
    </source>
</evidence>
<dbReference type="EMBL" id="JAWXXP010000001">
    <property type="protein sequence ID" value="MDX5993179.1"/>
    <property type="molecule type" value="Genomic_DNA"/>
</dbReference>
<evidence type="ECO:0000313" key="5">
    <source>
        <dbReference type="Proteomes" id="UP001278050"/>
    </source>
</evidence>
<evidence type="ECO:0000259" key="1">
    <source>
        <dbReference type="Pfam" id="PF13441"/>
    </source>
</evidence>
<accession>A0A1G7BDS1</accession>
<proteinExistence type="predicted"/>
<dbReference type="NCBIfam" id="NF041250">
    <property type="entry name" value="VI_TagQ"/>
    <property type="match status" value="1"/>
</dbReference>
<reference evidence="3 4" key="1">
    <citation type="submission" date="2016-10" db="EMBL/GenBank/DDBJ databases">
        <authorList>
            <person name="de Groot N.N."/>
        </authorList>
    </citation>
    <scope>NUCLEOTIDE SEQUENCE [LARGE SCALE GENOMIC DNA]</scope>
    <source>
        <strain evidence="3 4">JCM 10630</strain>
    </source>
</reference>
<gene>
    <name evidence="2" type="primary">tagQ</name>
    <name evidence="3" type="ORF">SAMN05216575_102211</name>
    <name evidence="2" type="ORF">SIM71_14000</name>
</gene>
<feature type="domain" description="YMGG-like Gly-zipper" evidence="1">
    <location>
        <begin position="72"/>
        <end position="117"/>
    </location>
</feature>
<organism evidence="3 4">
    <name type="scientific">Ectopseudomonas alcaliphila</name>
    <dbReference type="NCBI Taxonomy" id="101564"/>
    <lineage>
        <taxon>Bacteria</taxon>
        <taxon>Pseudomonadati</taxon>
        <taxon>Pseudomonadota</taxon>
        <taxon>Gammaproteobacteria</taxon>
        <taxon>Pseudomonadales</taxon>
        <taxon>Pseudomonadaceae</taxon>
        <taxon>Ectopseudomonas</taxon>
    </lineage>
</organism>
<reference evidence="2 5" key="2">
    <citation type="submission" date="2023-11" db="EMBL/GenBank/DDBJ databases">
        <title>MicrobeMod: A computational toolkit for identifying prokaryotic methylation and restriction-modification with nanopore sequencing.</title>
        <authorList>
            <person name="Crits-Christoph A."/>
            <person name="Kang S.C."/>
            <person name="Lee H."/>
            <person name="Ostrov N."/>
        </authorList>
    </citation>
    <scope>NUCLEOTIDE SEQUENCE [LARGE SCALE GENOMIC DNA]</scope>
    <source>
        <strain evidence="2 5">ATCC BAA-571</strain>
    </source>
</reference>
<protein>
    <submittedName>
        <fullName evidence="2">Type VI secretion system-associated lipoprotein TagQ</fullName>
    </submittedName>
    <submittedName>
        <fullName evidence="3">YMGG-like Gly-zipper</fullName>
    </submittedName>
</protein>
<sequence length="299" mass="31696">MRPSKTNLTSQPRSRVLTLAAIGFTSMTVLISGCSTSAVNRVGKTTEVTYYPSCYQPVQHLRDTDSNMTRSVATGAMLGAVGGALTGALTADKEDRTRNAAIGAAGGALVGGAAAYYTSKQQQISDDRQRIGSYSTDINASASTFDRSIAYAEASQSCYQKEFTNLLEQRKSGAINDAEGRKRLAEIIAGLNESNNLITAVNGKAGENLSNYTQAYEADLKNVGVERAEVTTVAKAPANKPVKQTKVPTEAVSTERVLQQAEAKQTKSQQVAVAGTNQINNMCSNPDMGDWAPIPCPNV</sequence>
<dbReference type="RefSeq" id="WP_074677207.1">
    <property type="nucleotide sequence ID" value="NZ_CBCSET010000003.1"/>
</dbReference>
<keyword evidence="5" id="KW-1185">Reference proteome</keyword>
<dbReference type="AlphaFoldDB" id="A0A1G7BDS1"/>
<dbReference type="Pfam" id="PF13441">
    <property type="entry name" value="Gly-zipper_YMGG"/>
    <property type="match status" value="1"/>
</dbReference>
<keyword evidence="2" id="KW-0449">Lipoprotein</keyword>
<evidence type="ECO:0000313" key="2">
    <source>
        <dbReference type="EMBL" id="MDX5993179.1"/>
    </source>
</evidence>
<dbReference type="OrthoDB" id="7028056at2"/>
<dbReference type="PROSITE" id="PS51257">
    <property type="entry name" value="PROKAR_LIPOPROTEIN"/>
    <property type="match status" value="1"/>
</dbReference>
<evidence type="ECO:0000313" key="3">
    <source>
        <dbReference type="EMBL" id="SDE25171.1"/>
    </source>
</evidence>